<sequence length="201" mass="22794">MNKGTHHLPTDTNSKKTIDRYQIKDVHWYGPRLQKTDKTSQQTQRETSNKSSLPLTMNSQSIGTKYYSEVKKSSPVDNQYYSEVKSAPVDKQYHTSVNNSPQGFKRSLTNTKQEQFASQGTSANSYGNSGMWKNRGTSGFVDRFTSKNNSNGYGVSRFQPPNKVIHHGSNNDMKHSGKIPNYTQQKEYNTKNSYSISGEKM</sequence>
<proteinExistence type="predicted"/>
<feature type="region of interest" description="Disordered" evidence="1">
    <location>
        <begin position="26"/>
        <end position="58"/>
    </location>
</feature>
<protein>
    <submittedName>
        <fullName evidence="2">Uncharacterized protein</fullName>
    </submittedName>
</protein>
<comment type="caution">
    <text evidence="2">The sequence shown here is derived from an EMBL/GenBank/DDBJ whole genome shotgun (WGS) entry which is preliminary data.</text>
</comment>
<dbReference type="EMBL" id="UYJE01007032">
    <property type="protein sequence ID" value="VDI51126.1"/>
    <property type="molecule type" value="Genomic_DNA"/>
</dbReference>
<dbReference type="Proteomes" id="UP000596742">
    <property type="component" value="Unassembled WGS sequence"/>
</dbReference>
<feature type="region of interest" description="Disordered" evidence="1">
    <location>
        <begin position="112"/>
        <end position="132"/>
    </location>
</feature>
<feature type="region of interest" description="Disordered" evidence="1">
    <location>
        <begin position="1"/>
        <end position="20"/>
    </location>
</feature>
<reference evidence="2" key="1">
    <citation type="submission" date="2018-11" db="EMBL/GenBank/DDBJ databases">
        <authorList>
            <person name="Alioto T."/>
            <person name="Alioto T."/>
        </authorList>
    </citation>
    <scope>NUCLEOTIDE SEQUENCE</scope>
</reference>
<organism evidence="2 3">
    <name type="scientific">Mytilus galloprovincialis</name>
    <name type="common">Mediterranean mussel</name>
    <dbReference type="NCBI Taxonomy" id="29158"/>
    <lineage>
        <taxon>Eukaryota</taxon>
        <taxon>Metazoa</taxon>
        <taxon>Spiralia</taxon>
        <taxon>Lophotrochozoa</taxon>
        <taxon>Mollusca</taxon>
        <taxon>Bivalvia</taxon>
        <taxon>Autobranchia</taxon>
        <taxon>Pteriomorphia</taxon>
        <taxon>Mytilida</taxon>
        <taxon>Mytiloidea</taxon>
        <taxon>Mytilidae</taxon>
        <taxon>Mytilinae</taxon>
        <taxon>Mytilus</taxon>
    </lineage>
</organism>
<accession>A0A8B6FMT7</accession>
<feature type="compositionally biased region" description="Polar residues" evidence="1">
    <location>
        <begin position="112"/>
        <end position="128"/>
    </location>
</feature>
<dbReference type="AlphaFoldDB" id="A0A8B6FMT7"/>
<name>A0A8B6FMT7_MYTGA</name>
<keyword evidence="3" id="KW-1185">Reference proteome</keyword>
<gene>
    <name evidence="2" type="ORF">MGAL_10B050423</name>
</gene>
<evidence type="ECO:0000256" key="1">
    <source>
        <dbReference type="SAM" id="MobiDB-lite"/>
    </source>
</evidence>
<evidence type="ECO:0000313" key="3">
    <source>
        <dbReference type="Proteomes" id="UP000596742"/>
    </source>
</evidence>
<feature type="region of interest" description="Disordered" evidence="1">
    <location>
        <begin position="150"/>
        <end position="179"/>
    </location>
</feature>
<feature type="compositionally biased region" description="Polar residues" evidence="1">
    <location>
        <begin position="39"/>
        <end position="58"/>
    </location>
</feature>
<evidence type="ECO:0000313" key="2">
    <source>
        <dbReference type="EMBL" id="VDI51126.1"/>
    </source>
</evidence>